<feature type="compositionally biased region" description="Basic and acidic residues" evidence="1">
    <location>
        <begin position="91"/>
        <end position="102"/>
    </location>
</feature>
<gene>
    <name evidence="2" type="ORF">PR018_25360</name>
</gene>
<organism evidence="2 3">
    <name type="scientific">Rhizobium rhododendri</name>
    <dbReference type="NCBI Taxonomy" id="2506430"/>
    <lineage>
        <taxon>Bacteria</taxon>
        <taxon>Pseudomonadati</taxon>
        <taxon>Pseudomonadota</taxon>
        <taxon>Alphaproteobacteria</taxon>
        <taxon>Hyphomicrobiales</taxon>
        <taxon>Rhizobiaceae</taxon>
        <taxon>Rhizobium/Agrobacterium group</taxon>
        <taxon>Rhizobium</taxon>
    </lineage>
</organism>
<sequence>MTTQLIHEFMFNMLRNNVSENGILQGRGQTTTDVLARTAITPDKIARAITLTIAQTDNVDNQRHCRAAFRAGMSYVSTICEASPLKSLPKHPRETLAVEPEHPAGGNQP</sequence>
<geneLocation type="plasmid" evidence="2 3">
    <name>pTi6.2</name>
</geneLocation>
<reference evidence="2" key="1">
    <citation type="journal article" date="2019" name="Phytopathology">
        <title>A Novel Group of Rhizobium tumorigenes-Like Agrobacteria Associated with Crown Gall Disease of Rhododendron and Blueberry.</title>
        <authorList>
            <person name="Kuzmanovic N."/>
            <person name="Behrens P."/>
            <person name="Idczak E."/>
            <person name="Wagner S."/>
            <person name="Gotz M."/>
            <person name="Sproer C."/>
            <person name="Bunk B."/>
            <person name="Overmann J."/>
            <person name="Smalla K."/>
        </authorList>
    </citation>
    <scope>NUCLEOTIDE SEQUENCE</scope>
    <source>
        <strain evidence="2">Rho-6.2</strain>
    </source>
</reference>
<dbReference type="EMBL" id="CP117269">
    <property type="protein sequence ID" value="WFS26350.1"/>
    <property type="molecule type" value="Genomic_DNA"/>
</dbReference>
<keyword evidence="3" id="KW-1185">Reference proteome</keyword>
<reference evidence="2" key="2">
    <citation type="journal article" date="2023" name="MicrobiologyOpen">
        <title>Genomics of the tumorigenes clade of the family Rhizobiaceae and description of Rhizobium rhododendri sp. nov.</title>
        <authorList>
            <person name="Kuzmanovic N."/>
            <person name="diCenzo G.C."/>
            <person name="Bunk B."/>
            <person name="Sproeer C."/>
            <person name="Fruehling A."/>
            <person name="Neumann-Schaal M."/>
            <person name="Overmann J."/>
            <person name="Smalla K."/>
        </authorList>
    </citation>
    <scope>NUCLEOTIDE SEQUENCE</scope>
    <source>
        <strain evidence="2">Rho-6.2</strain>
        <plasmid evidence="2">pTi6.2</plasmid>
    </source>
</reference>
<keyword evidence="2" id="KW-0614">Plasmid</keyword>
<proteinExistence type="predicted"/>
<dbReference type="RefSeq" id="WP_142832404.1">
    <property type="nucleotide sequence ID" value="NZ_CP117269.1"/>
</dbReference>
<name>A0ABY8IU00_9HYPH</name>
<evidence type="ECO:0000313" key="3">
    <source>
        <dbReference type="Proteomes" id="UP000318939"/>
    </source>
</evidence>
<evidence type="ECO:0000313" key="2">
    <source>
        <dbReference type="EMBL" id="WFS26350.1"/>
    </source>
</evidence>
<evidence type="ECO:0000256" key="1">
    <source>
        <dbReference type="SAM" id="MobiDB-lite"/>
    </source>
</evidence>
<protein>
    <submittedName>
        <fullName evidence="2">Uncharacterized protein</fullName>
    </submittedName>
</protein>
<accession>A0ABY8IU00</accession>
<dbReference type="Proteomes" id="UP000318939">
    <property type="component" value="Plasmid pTi6.2"/>
</dbReference>
<feature type="region of interest" description="Disordered" evidence="1">
    <location>
        <begin position="86"/>
        <end position="109"/>
    </location>
</feature>